<dbReference type="Proteomes" id="UP000662939">
    <property type="component" value="Chromosome"/>
</dbReference>
<evidence type="ECO:0000256" key="6">
    <source>
        <dbReference type="SAM" id="Phobius"/>
    </source>
</evidence>
<proteinExistence type="predicted"/>
<dbReference type="EMBL" id="CP070496">
    <property type="protein sequence ID" value="QSB04508.1"/>
    <property type="molecule type" value="Genomic_DNA"/>
</dbReference>
<evidence type="ECO:0000256" key="5">
    <source>
        <dbReference type="ARBA" id="ARBA00023136"/>
    </source>
</evidence>
<dbReference type="PANTHER" id="PTHR33406:SF13">
    <property type="entry name" value="MEMBRANE PROTEIN YDFJ"/>
    <property type="match status" value="1"/>
</dbReference>
<feature type="transmembrane region" description="Helical" evidence="6">
    <location>
        <begin position="304"/>
        <end position="322"/>
    </location>
</feature>
<feature type="transmembrane region" description="Helical" evidence="6">
    <location>
        <begin position="437"/>
        <end position="456"/>
    </location>
</feature>
<evidence type="ECO:0000256" key="4">
    <source>
        <dbReference type="ARBA" id="ARBA00022989"/>
    </source>
</evidence>
<keyword evidence="3 6" id="KW-0812">Transmembrane</keyword>
<feature type="transmembrane region" description="Helical" evidence="6">
    <location>
        <begin position="651"/>
        <end position="671"/>
    </location>
</feature>
<feature type="transmembrane region" description="Helical" evidence="6">
    <location>
        <begin position="621"/>
        <end position="639"/>
    </location>
</feature>
<dbReference type="KEGG" id="nav:JQS30_12085"/>
<name>A0A895XS97_9ACTN</name>
<dbReference type="RefSeq" id="WP_213170507.1">
    <property type="nucleotide sequence ID" value="NZ_CP070496.1"/>
</dbReference>
<dbReference type="Gene3D" id="1.20.1640.10">
    <property type="entry name" value="Multidrug efflux transporter AcrB transmembrane domain"/>
    <property type="match status" value="2"/>
</dbReference>
<dbReference type="GO" id="GO:0005886">
    <property type="term" value="C:plasma membrane"/>
    <property type="evidence" value="ECO:0007669"/>
    <property type="project" value="UniProtKB-SubCell"/>
</dbReference>
<dbReference type="PROSITE" id="PS50156">
    <property type="entry name" value="SSD"/>
    <property type="match status" value="2"/>
</dbReference>
<dbReference type="Pfam" id="PF03176">
    <property type="entry name" value="MMPL"/>
    <property type="match status" value="2"/>
</dbReference>
<dbReference type="InterPro" id="IPR000731">
    <property type="entry name" value="SSD"/>
</dbReference>
<keyword evidence="2" id="KW-1003">Cell membrane</keyword>
<protein>
    <submittedName>
        <fullName evidence="8">MMPL family transporter</fullName>
    </submittedName>
</protein>
<feature type="transmembrane region" description="Helical" evidence="6">
    <location>
        <begin position="698"/>
        <end position="720"/>
    </location>
</feature>
<feature type="domain" description="SSD" evidence="7">
    <location>
        <begin position="272"/>
        <end position="399"/>
    </location>
</feature>
<evidence type="ECO:0000313" key="9">
    <source>
        <dbReference type="Proteomes" id="UP000662939"/>
    </source>
</evidence>
<feature type="transmembrane region" description="Helical" evidence="6">
    <location>
        <begin position="12"/>
        <end position="35"/>
    </location>
</feature>
<gene>
    <name evidence="8" type="ORF">JQS30_12085</name>
</gene>
<evidence type="ECO:0000256" key="3">
    <source>
        <dbReference type="ARBA" id="ARBA00022692"/>
    </source>
</evidence>
<dbReference type="SUPFAM" id="SSF82866">
    <property type="entry name" value="Multidrug efflux transporter AcrB transmembrane domain"/>
    <property type="match status" value="2"/>
</dbReference>
<keyword evidence="4 6" id="KW-1133">Transmembrane helix</keyword>
<feature type="transmembrane region" description="Helical" evidence="6">
    <location>
        <begin position="374"/>
        <end position="400"/>
    </location>
</feature>
<feature type="transmembrane region" description="Helical" evidence="6">
    <location>
        <begin position="262"/>
        <end position="284"/>
    </location>
</feature>
<organism evidence="8 9">
    <name type="scientific">Natronoglycomyces albus</name>
    <dbReference type="NCBI Taxonomy" id="2811108"/>
    <lineage>
        <taxon>Bacteria</taxon>
        <taxon>Bacillati</taxon>
        <taxon>Actinomycetota</taxon>
        <taxon>Actinomycetes</taxon>
        <taxon>Glycomycetales</taxon>
        <taxon>Glycomycetaceae</taxon>
        <taxon>Natronoglycomyces</taxon>
    </lineage>
</organism>
<feature type="transmembrane region" description="Helical" evidence="6">
    <location>
        <begin position="726"/>
        <end position="749"/>
    </location>
</feature>
<evidence type="ECO:0000256" key="1">
    <source>
        <dbReference type="ARBA" id="ARBA00004651"/>
    </source>
</evidence>
<reference evidence="8" key="1">
    <citation type="submission" date="2021-02" db="EMBL/GenBank/DDBJ databases">
        <title>Natronoglycomyces albus gen. nov., sp. nov, a haloalkaliphilic actinobacterium from a soda solonchak soil.</title>
        <authorList>
            <person name="Sorokin D.Y."/>
            <person name="Khijniak T.V."/>
            <person name="Zakharycheva A.P."/>
            <person name="Boueva O.V."/>
            <person name="Ariskina E.V."/>
            <person name="Hahnke R.L."/>
            <person name="Bunk B."/>
            <person name="Sproer C."/>
            <person name="Schumann P."/>
            <person name="Evtushenko L.I."/>
            <person name="Kublanov I.V."/>
        </authorList>
    </citation>
    <scope>NUCLEOTIDE SEQUENCE</scope>
    <source>
        <strain evidence="8">DSM 106290</strain>
    </source>
</reference>
<dbReference type="InterPro" id="IPR050545">
    <property type="entry name" value="Mycobact_MmpL"/>
</dbReference>
<keyword evidence="9" id="KW-1185">Reference proteome</keyword>
<evidence type="ECO:0000259" key="7">
    <source>
        <dbReference type="PROSITE" id="PS50156"/>
    </source>
</evidence>
<dbReference type="AlphaFoldDB" id="A0A895XS97"/>
<feature type="domain" description="SSD" evidence="7">
    <location>
        <begin position="588"/>
        <end position="748"/>
    </location>
</feature>
<comment type="subcellular location">
    <subcellularLocation>
        <location evidence="1">Cell membrane</location>
        <topology evidence="1">Multi-pass membrane protein</topology>
    </subcellularLocation>
</comment>
<evidence type="ECO:0000313" key="8">
    <source>
        <dbReference type="EMBL" id="QSB04508.1"/>
    </source>
</evidence>
<sequence>MRQPSDAPFLASLVLRWPALVIVAILLLTGGFGYFSTQGTTVDANTFDNETTEVLDLLDAEFGDQQAVLQLIVTAEDGIRGGAALEAAIDIKQAVLTGAQSGSLADPQGNQPIIAYSDGVEMAADNAGIEPDSLTDDELAALYDTAAEQAPAEIQRLLDSLIADQQQPESGLILVFQDTTGLDSDQVTAAQRDMGDLVAALDLPAGVTVEPFSLELLINDQDIGAEVGQLFGTALLGIMIVLAIVYWVRPQAGARWLVTRRTLADVAITLGVIVMSVIWMRGIGTLLGPGYADLIGPFSPQTDVVPILLVGLGVDFGVHMLARYRDELGAGHSPNTAYRTSAATIGVTLAVATVATAIGFLTNLTSPVEFIQTLGALAAIGVTSAFLITLTFLAAIRILLDRRAERGNKLPAASLAGQSQQRLPRAAQRAVWFAQRAPLRVLAAALLLTAAGAYGFTQLDARFDRTDFVPQNAPQLATLQQLEEQFGGGLEESTQVLLRGDLSTPEAQSALEESLSRAEQIDAVDAVRGEPEINDEGSIGRVDLLTNARLSGALDLSDDLIAAFAPLRDIGVETVPASIEKAQAELTEQISGTQARSLTIALAAATLLLIGFYWRTERRPLLGIVALMPAAIVLSWTFGTMALTGIPLNPVTATLTALSIGIAVPFTVYIVSRFLEERRHHEAIEALRRTLRRTGGPLAGSTVTTAIGFGILITSSLLPFKQLGYIIVYVLIFSMIVSLFVLPSLLVLWDRWNNHAPSRHVSAPKPKE</sequence>
<feature type="transmembrane region" description="Helical" evidence="6">
    <location>
        <begin position="595"/>
        <end position="614"/>
    </location>
</feature>
<dbReference type="InterPro" id="IPR004869">
    <property type="entry name" value="MMPL_dom"/>
</dbReference>
<evidence type="ECO:0000256" key="2">
    <source>
        <dbReference type="ARBA" id="ARBA00022475"/>
    </source>
</evidence>
<accession>A0A895XS97</accession>
<feature type="transmembrane region" description="Helical" evidence="6">
    <location>
        <begin position="342"/>
        <end position="362"/>
    </location>
</feature>
<dbReference type="PANTHER" id="PTHR33406">
    <property type="entry name" value="MEMBRANE PROTEIN MJ1562-RELATED"/>
    <property type="match status" value="1"/>
</dbReference>
<keyword evidence="5 6" id="KW-0472">Membrane</keyword>
<feature type="transmembrane region" description="Helical" evidence="6">
    <location>
        <begin position="230"/>
        <end position="250"/>
    </location>
</feature>